<proteinExistence type="predicted"/>
<dbReference type="AlphaFoldDB" id="A0AAE9SSV8"/>
<name>A0AAE9SSV8_9BRAD</name>
<evidence type="ECO:0000313" key="2">
    <source>
        <dbReference type="Proteomes" id="UP001058872"/>
    </source>
</evidence>
<reference evidence="1" key="1">
    <citation type="submission" date="2018-04" db="EMBL/GenBank/DDBJ databases">
        <title>Genomes of Endosymbiotic and Endophytic Bradyrhizobium Publication status.</title>
        <authorList>
            <person name="Guha S."/>
            <person name="Jorrin B."/>
            <person name="Sarkar M."/>
            <person name="Poole P.S."/>
            <person name="DasGupta M."/>
        </authorList>
    </citation>
    <scope>NUCLEOTIDE SEQUENCE</scope>
    <source>
        <strain evidence="1">WBOS16</strain>
    </source>
</reference>
<accession>A0AAE9SSV8</accession>
<sequence>MLGLRRRVDRELQYHARIIAREKQAKAVERAMLFQDGRQTGARPRHAPSPGCPFWHASVPRRCAVAGCTIEAGLFQHISDI</sequence>
<protein>
    <submittedName>
        <fullName evidence="1">Uncharacterized protein</fullName>
    </submittedName>
</protein>
<organism evidence="1 2">
    <name type="scientific">Bradyrhizobium betae</name>
    <dbReference type="NCBI Taxonomy" id="244734"/>
    <lineage>
        <taxon>Bacteria</taxon>
        <taxon>Pseudomonadati</taxon>
        <taxon>Pseudomonadota</taxon>
        <taxon>Alphaproteobacteria</taxon>
        <taxon>Hyphomicrobiales</taxon>
        <taxon>Nitrobacteraceae</taxon>
        <taxon>Bradyrhizobium</taxon>
    </lineage>
</organism>
<dbReference type="Proteomes" id="UP001058872">
    <property type="component" value="Chromosome"/>
</dbReference>
<dbReference type="EMBL" id="CP028989">
    <property type="protein sequence ID" value="UUO65594.1"/>
    <property type="molecule type" value="Genomic_DNA"/>
</dbReference>
<evidence type="ECO:0000313" key="1">
    <source>
        <dbReference type="EMBL" id="UUO65594.1"/>
    </source>
</evidence>
<gene>
    <name evidence="1" type="ORF">DCM83_10530</name>
</gene>